<keyword evidence="3 7" id="KW-0312">Gluconeogenesis</keyword>
<dbReference type="GO" id="GO:0004807">
    <property type="term" value="F:triose-phosphate isomerase activity"/>
    <property type="evidence" value="ECO:0007669"/>
    <property type="project" value="UniProtKB-UniRule"/>
</dbReference>
<keyword evidence="5 7" id="KW-0324">Glycolysis</keyword>
<dbReference type="InterPro" id="IPR020861">
    <property type="entry name" value="Triosephosphate_isomerase_AS"/>
</dbReference>
<gene>
    <name evidence="7 9" type="primary">tpiA</name>
    <name evidence="9" type="ORF">H9828_01380</name>
</gene>
<evidence type="ECO:0000256" key="6">
    <source>
        <dbReference type="ARBA" id="ARBA00023235"/>
    </source>
</evidence>
<reference evidence="9" key="1">
    <citation type="journal article" date="2021" name="PeerJ">
        <title>Extensive microbial diversity within the chicken gut microbiome revealed by metagenomics and culture.</title>
        <authorList>
            <person name="Gilroy R."/>
            <person name="Ravi A."/>
            <person name="Getino M."/>
            <person name="Pursley I."/>
            <person name="Horton D.L."/>
            <person name="Alikhan N.F."/>
            <person name="Baker D."/>
            <person name="Gharbi K."/>
            <person name="Hall N."/>
            <person name="Watson M."/>
            <person name="Adriaenssens E.M."/>
            <person name="Foster-Nyarko E."/>
            <person name="Jarju S."/>
            <person name="Secka A."/>
            <person name="Antonio M."/>
            <person name="Oren A."/>
            <person name="Chaudhuri R.R."/>
            <person name="La Ragione R."/>
            <person name="Hildebrand F."/>
            <person name="Pallen M.J."/>
        </authorList>
    </citation>
    <scope>NUCLEOTIDE SEQUENCE</scope>
    <source>
        <strain evidence="9">5134</strain>
    </source>
</reference>
<evidence type="ECO:0000256" key="4">
    <source>
        <dbReference type="ARBA" id="ARBA00022490"/>
    </source>
</evidence>
<feature type="binding site" evidence="7">
    <location>
        <begin position="234"/>
        <end position="235"/>
    </location>
    <ligand>
        <name>substrate</name>
    </ligand>
</feature>
<dbReference type="HAMAP" id="MF_00147_B">
    <property type="entry name" value="TIM_B"/>
    <property type="match status" value="1"/>
</dbReference>
<evidence type="ECO:0000256" key="7">
    <source>
        <dbReference type="HAMAP-Rule" id="MF_00147"/>
    </source>
</evidence>
<feature type="active site" description="Electrophile" evidence="7">
    <location>
        <position position="96"/>
    </location>
</feature>
<evidence type="ECO:0000313" key="9">
    <source>
        <dbReference type="EMBL" id="HIY68049.1"/>
    </source>
</evidence>
<reference evidence="9" key="2">
    <citation type="submission" date="2021-04" db="EMBL/GenBank/DDBJ databases">
        <authorList>
            <person name="Gilroy R."/>
        </authorList>
    </citation>
    <scope>NUCLEOTIDE SEQUENCE</scope>
    <source>
        <strain evidence="9">5134</strain>
    </source>
</reference>
<dbReference type="Pfam" id="PF00121">
    <property type="entry name" value="TIM"/>
    <property type="match status" value="1"/>
</dbReference>
<dbReference type="Gene3D" id="3.20.20.70">
    <property type="entry name" value="Aldolase class I"/>
    <property type="match status" value="1"/>
</dbReference>
<organism evidence="9 10">
    <name type="scientific">Candidatus Alistipes intestinigallinarum</name>
    <dbReference type="NCBI Taxonomy" id="2838440"/>
    <lineage>
        <taxon>Bacteria</taxon>
        <taxon>Pseudomonadati</taxon>
        <taxon>Bacteroidota</taxon>
        <taxon>Bacteroidia</taxon>
        <taxon>Bacteroidales</taxon>
        <taxon>Rikenellaceae</taxon>
        <taxon>Alistipes</taxon>
    </lineage>
</organism>
<dbReference type="NCBIfam" id="TIGR00419">
    <property type="entry name" value="tim"/>
    <property type="match status" value="1"/>
</dbReference>
<dbReference type="AlphaFoldDB" id="A0A9D1YY68"/>
<dbReference type="CDD" id="cd00311">
    <property type="entry name" value="TIM"/>
    <property type="match status" value="1"/>
</dbReference>
<sequence>MRKKIVAGNWKMNTLPAEGVELAKGVVAGRGEVCSCVNFIVCPPFTHLAMVAEALKGSDIELGAQNCAAEAKGAYTGEVAAQMIAALGCKYVILGHSERRQYYGETSETLNKKMAQAYANGLTPIYCVGENLDEREAGKHFDVVKAQIEEVVYNLTEEQFKNLVIAYEPVWAIGTGKTATADQAQEIHAYIRKVLADKFGAAAAECPILYGGSCKPSNAAEIFAKEDVDGGLIGGAALKAEDFLAIGKGFQK</sequence>
<dbReference type="InterPro" id="IPR022896">
    <property type="entry name" value="TrioseP_Isoase_bac/euk"/>
</dbReference>
<comment type="catalytic activity">
    <reaction evidence="7 8">
        <text>D-glyceraldehyde 3-phosphate = dihydroxyacetone phosphate</text>
        <dbReference type="Rhea" id="RHEA:18585"/>
        <dbReference type="ChEBI" id="CHEBI:57642"/>
        <dbReference type="ChEBI" id="CHEBI:59776"/>
        <dbReference type="EC" id="5.3.1.1"/>
    </reaction>
</comment>
<comment type="pathway">
    <text evidence="7 8">Carbohydrate biosynthesis; gluconeogenesis.</text>
</comment>
<dbReference type="InterPro" id="IPR013785">
    <property type="entry name" value="Aldolase_TIM"/>
</dbReference>
<feature type="binding site" evidence="7">
    <location>
        <begin position="9"/>
        <end position="11"/>
    </location>
    <ligand>
        <name>substrate</name>
    </ligand>
</feature>
<comment type="caution">
    <text evidence="9">The sequence shown here is derived from an EMBL/GenBank/DDBJ whole genome shotgun (WGS) entry which is preliminary data.</text>
</comment>
<dbReference type="EMBL" id="DXDA01000012">
    <property type="protein sequence ID" value="HIY68049.1"/>
    <property type="molecule type" value="Genomic_DNA"/>
</dbReference>
<comment type="function">
    <text evidence="7">Involved in the gluconeogenesis. Catalyzes stereospecifically the conversion of dihydroxyacetone phosphate (DHAP) to D-glyceraldehyde-3-phosphate (G3P).</text>
</comment>
<evidence type="ECO:0000256" key="2">
    <source>
        <dbReference type="ARBA" id="ARBA00007422"/>
    </source>
</evidence>
<comment type="similarity">
    <text evidence="2 7 8">Belongs to the triosephosphate isomerase family.</text>
</comment>
<keyword evidence="4 7" id="KW-0963">Cytoplasm</keyword>
<dbReference type="GO" id="GO:0006096">
    <property type="term" value="P:glycolytic process"/>
    <property type="evidence" value="ECO:0007669"/>
    <property type="project" value="UniProtKB-UniRule"/>
</dbReference>
<evidence type="ECO:0000313" key="10">
    <source>
        <dbReference type="Proteomes" id="UP000886844"/>
    </source>
</evidence>
<dbReference type="InterPro" id="IPR000652">
    <property type="entry name" value="Triosephosphate_isomerase"/>
</dbReference>
<dbReference type="PANTHER" id="PTHR21139:SF42">
    <property type="entry name" value="TRIOSEPHOSPHATE ISOMERASE"/>
    <property type="match status" value="1"/>
</dbReference>
<dbReference type="EC" id="5.3.1.1" evidence="7 8"/>
<dbReference type="GO" id="GO:0006094">
    <property type="term" value="P:gluconeogenesis"/>
    <property type="evidence" value="ECO:0007669"/>
    <property type="project" value="UniProtKB-UniRule"/>
</dbReference>
<name>A0A9D1YY68_9BACT</name>
<dbReference type="Proteomes" id="UP000886844">
    <property type="component" value="Unassembled WGS sequence"/>
</dbReference>
<dbReference type="SUPFAM" id="SSF51351">
    <property type="entry name" value="Triosephosphate isomerase (TIM)"/>
    <property type="match status" value="1"/>
</dbReference>
<dbReference type="GO" id="GO:0046166">
    <property type="term" value="P:glyceraldehyde-3-phosphate biosynthetic process"/>
    <property type="evidence" value="ECO:0007669"/>
    <property type="project" value="TreeGrafter"/>
</dbReference>
<dbReference type="GO" id="GO:0005829">
    <property type="term" value="C:cytosol"/>
    <property type="evidence" value="ECO:0007669"/>
    <property type="project" value="TreeGrafter"/>
</dbReference>
<comment type="pathway">
    <text evidence="1 7 8">Carbohydrate degradation; glycolysis; D-glyceraldehyde 3-phosphate from glycerone phosphate: step 1/1.</text>
</comment>
<evidence type="ECO:0000256" key="3">
    <source>
        <dbReference type="ARBA" id="ARBA00022432"/>
    </source>
</evidence>
<feature type="binding site" evidence="7">
    <location>
        <position position="213"/>
    </location>
    <ligand>
        <name>substrate</name>
    </ligand>
</feature>
<proteinExistence type="inferred from homology"/>
<dbReference type="PROSITE" id="PS00171">
    <property type="entry name" value="TIM_1"/>
    <property type="match status" value="1"/>
</dbReference>
<feature type="binding site" evidence="7">
    <location>
        <position position="174"/>
    </location>
    <ligand>
        <name>substrate</name>
    </ligand>
</feature>
<dbReference type="PROSITE" id="PS51440">
    <property type="entry name" value="TIM_2"/>
    <property type="match status" value="1"/>
</dbReference>
<dbReference type="FunFam" id="3.20.20.70:FF:000016">
    <property type="entry name" value="Triosephosphate isomerase"/>
    <property type="match status" value="1"/>
</dbReference>
<feature type="active site" description="Proton acceptor" evidence="7">
    <location>
        <position position="168"/>
    </location>
</feature>
<comment type="subunit">
    <text evidence="7 8">Homodimer.</text>
</comment>
<dbReference type="GO" id="GO:0019563">
    <property type="term" value="P:glycerol catabolic process"/>
    <property type="evidence" value="ECO:0007669"/>
    <property type="project" value="TreeGrafter"/>
</dbReference>
<protein>
    <recommendedName>
        <fullName evidence="7 8">Triosephosphate isomerase</fullName>
        <shortName evidence="7">TIM</shortName>
        <shortName evidence="7">TPI</shortName>
        <ecNumber evidence="7 8">5.3.1.1</ecNumber>
    </recommendedName>
    <alternativeName>
        <fullName evidence="7">Triose-phosphate isomerase</fullName>
    </alternativeName>
</protein>
<dbReference type="PANTHER" id="PTHR21139">
    <property type="entry name" value="TRIOSEPHOSPHATE ISOMERASE"/>
    <property type="match status" value="1"/>
</dbReference>
<accession>A0A9D1YY68</accession>
<evidence type="ECO:0000256" key="8">
    <source>
        <dbReference type="RuleBase" id="RU363013"/>
    </source>
</evidence>
<dbReference type="InterPro" id="IPR035990">
    <property type="entry name" value="TIM_sf"/>
</dbReference>
<keyword evidence="6 7" id="KW-0413">Isomerase</keyword>
<evidence type="ECO:0000256" key="1">
    <source>
        <dbReference type="ARBA" id="ARBA00004680"/>
    </source>
</evidence>
<comment type="subcellular location">
    <subcellularLocation>
        <location evidence="7 8">Cytoplasm</location>
    </subcellularLocation>
</comment>
<evidence type="ECO:0000256" key="5">
    <source>
        <dbReference type="ARBA" id="ARBA00023152"/>
    </source>
</evidence>